<dbReference type="EMBL" id="VFLP01000025">
    <property type="protein sequence ID" value="TRX93995.1"/>
    <property type="molecule type" value="Genomic_DNA"/>
</dbReference>
<name>A0A553I1B0_9PEZI</name>
<dbReference type="AlphaFoldDB" id="A0A553I1B0"/>
<proteinExistence type="predicted"/>
<evidence type="ECO:0000313" key="5">
    <source>
        <dbReference type="Proteomes" id="UP000319160"/>
    </source>
</evidence>
<dbReference type="GO" id="GO:0005739">
    <property type="term" value="C:mitochondrion"/>
    <property type="evidence" value="ECO:0007669"/>
    <property type="project" value="UniProtKB-SubCell"/>
</dbReference>
<keyword evidence="2" id="KW-0809">Transit peptide</keyword>
<dbReference type="Proteomes" id="UP000319160">
    <property type="component" value="Unassembled WGS sequence"/>
</dbReference>
<reference evidence="5" key="1">
    <citation type="submission" date="2019-06" db="EMBL/GenBank/DDBJ databases">
        <title>Draft genome sequence of the griseofulvin-producing fungus Xylaria cubensis strain G536.</title>
        <authorList>
            <person name="Mead M.E."/>
            <person name="Raja H.A."/>
            <person name="Steenwyk J.L."/>
            <person name="Knowles S.L."/>
            <person name="Oberlies N.H."/>
            <person name="Rokas A."/>
        </authorList>
    </citation>
    <scope>NUCLEOTIDE SEQUENCE [LARGE SCALE GENOMIC DNA]</scope>
    <source>
        <strain evidence="5">G536</strain>
    </source>
</reference>
<evidence type="ECO:0000313" key="4">
    <source>
        <dbReference type="EMBL" id="TRX93995.1"/>
    </source>
</evidence>
<dbReference type="InterPro" id="IPR032710">
    <property type="entry name" value="NTF2-like_dom_sf"/>
</dbReference>
<dbReference type="SUPFAM" id="SSF54427">
    <property type="entry name" value="NTF2-like"/>
    <property type="match status" value="1"/>
</dbReference>
<keyword evidence="3" id="KW-0496">Mitochondrion</keyword>
<accession>A0A553I1B0</accession>
<sequence length="309" mass="34930">MAGFAHIARPWLLLTRSPMRVPTTVSPYLGLGYSRGISVTTARRSARVETHKTFKRKAEGARRDWNKIVTSEVMNSLLLPYTIVPPPVWRFPRSPIKFARMVWLIAKNRAVSLGSRLSVYLMSMRTNGVGWPKFKSGKKSCIPAAKALHAQMSEAVAAGDRETLRRICSPELFQTLAGAIDARPPGTRTEWELVRYDNKLRYPRIADFRIAYQPLGTSKQMRVLKQAVVSISSVQRLTRYDKSGALIPGSERERYMMEHLVLQAPVKDVTYETGPWQIWGTLPEMSFETMCTDIAIFSEALANQGRNRA</sequence>
<dbReference type="OrthoDB" id="19619at2759"/>
<evidence type="ECO:0000256" key="1">
    <source>
        <dbReference type="ARBA" id="ARBA00004173"/>
    </source>
</evidence>
<keyword evidence="5" id="KW-1185">Reference proteome</keyword>
<dbReference type="STRING" id="2512241.A0A553I1B0"/>
<organism evidence="4 5">
    <name type="scientific">Xylaria flabelliformis</name>
    <dbReference type="NCBI Taxonomy" id="2512241"/>
    <lineage>
        <taxon>Eukaryota</taxon>
        <taxon>Fungi</taxon>
        <taxon>Dikarya</taxon>
        <taxon>Ascomycota</taxon>
        <taxon>Pezizomycotina</taxon>
        <taxon>Sordariomycetes</taxon>
        <taxon>Xylariomycetidae</taxon>
        <taxon>Xylariales</taxon>
        <taxon>Xylariaceae</taxon>
        <taxon>Xylaria</taxon>
    </lineage>
</organism>
<evidence type="ECO:0000256" key="2">
    <source>
        <dbReference type="ARBA" id="ARBA00022946"/>
    </source>
</evidence>
<dbReference type="Gene3D" id="3.10.450.240">
    <property type="match status" value="1"/>
</dbReference>
<protein>
    <submittedName>
        <fullName evidence="4">Uncharacterized protein</fullName>
    </submittedName>
</protein>
<dbReference type="InterPro" id="IPR051975">
    <property type="entry name" value="mtLSU_mL45"/>
</dbReference>
<comment type="caution">
    <text evidence="4">The sequence shown here is derived from an EMBL/GenBank/DDBJ whole genome shotgun (WGS) entry which is preliminary data.</text>
</comment>
<dbReference type="PANTHER" id="PTHR28554">
    <property type="entry name" value="39S RIBOSOMAL PROTEIN L45, MITOCHONDRIAL"/>
    <property type="match status" value="1"/>
</dbReference>
<dbReference type="PANTHER" id="PTHR28554:SF1">
    <property type="entry name" value="LARGE RIBOSOMAL SUBUNIT PROTEIN ML45"/>
    <property type="match status" value="1"/>
</dbReference>
<evidence type="ECO:0000256" key="3">
    <source>
        <dbReference type="ARBA" id="ARBA00023128"/>
    </source>
</evidence>
<comment type="subcellular location">
    <subcellularLocation>
        <location evidence="1">Mitochondrion</location>
    </subcellularLocation>
</comment>
<gene>
    <name evidence="4" type="ORF">FHL15_005073</name>
</gene>